<reference evidence="1" key="2">
    <citation type="journal article" date="2022" name="New Phytol.">
        <title>Evolutionary transition to the ectomycorrhizal habit in the genomes of a hyperdiverse lineage of mushroom-forming fungi.</title>
        <authorList>
            <person name="Looney B."/>
            <person name="Miyauchi S."/>
            <person name="Morin E."/>
            <person name="Drula E."/>
            <person name="Courty P.E."/>
            <person name="Kohler A."/>
            <person name="Kuo A."/>
            <person name="LaButti K."/>
            <person name="Pangilinan J."/>
            <person name="Lipzen A."/>
            <person name="Riley R."/>
            <person name="Andreopoulos W."/>
            <person name="He G."/>
            <person name="Johnson J."/>
            <person name="Nolan M."/>
            <person name="Tritt A."/>
            <person name="Barry K.W."/>
            <person name="Grigoriev I.V."/>
            <person name="Nagy L.G."/>
            <person name="Hibbett D."/>
            <person name="Henrissat B."/>
            <person name="Matheny P.B."/>
            <person name="Labbe J."/>
            <person name="Martin F.M."/>
        </authorList>
    </citation>
    <scope>NUCLEOTIDE SEQUENCE</scope>
    <source>
        <strain evidence="1">HHB10654</strain>
    </source>
</reference>
<dbReference type="Proteomes" id="UP000814140">
    <property type="component" value="Unassembled WGS sequence"/>
</dbReference>
<proteinExistence type="predicted"/>
<name>A0ACB8SX11_9AGAM</name>
<evidence type="ECO:0000313" key="2">
    <source>
        <dbReference type="Proteomes" id="UP000814140"/>
    </source>
</evidence>
<evidence type="ECO:0000313" key="1">
    <source>
        <dbReference type="EMBL" id="KAI0060398.1"/>
    </source>
</evidence>
<dbReference type="EMBL" id="MU277219">
    <property type="protein sequence ID" value="KAI0060398.1"/>
    <property type="molecule type" value="Genomic_DNA"/>
</dbReference>
<protein>
    <submittedName>
        <fullName evidence="1">Uncharacterized protein</fullName>
    </submittedName>
</protein>
<accession>A0ACB8SX11</accession>
<organism evidence="1 2">
    <name type="scientific">Artomyces pyxidatus</name>
    <dbReference type="NCBI Taxonomy" id="48021"/>
    <lineage>
        <taxon>Eukaryota</taxon>
        <taxon>Fungi</taxon>
        <taxon>Dikarya</taxon>
        <taxon>Basidiomycota</taxon>
        <taxon>Agaricomycotina</taxon>
        <taxon>Agaricomycetes</taxon>
        <taxon>Russulales</taxon>
        <taxon>Auriscalpiaceae</taxon>
        <taxon>Artomyces</taxon>
    </lineage>
</organism>
<comment type="caution">
    <text evidence="1">The sequence shown here is derived from an EMBL/GenBank/DDBJ whole genome shotgun (WGS) entry which is preliminary data.</text>
</comment>
<sequence>MTLASSFFSYTQWRLSSLSLVLRVGLTPSTRCINPQTVGHSACDITASTKLPLSFSLSLQVPGVFGRKEKEGVIR</sequence>
<reference evidence="1" key="1">
    <citation type="submission" date="2021-03" db="EMBL/GenBank/DDBJ databases">
        <authorList>
            <consortium name="DOE Joint Genome Institute"/>
            <person name="Ahrendt S."/>
            <person name="Looney B.P."/>
            <person name="Miyauchi S."/>
            <person name="Morin E."/>
            <person name="Drula E."/>
            <person name="Courty P.E."/>
            <person name="Chicoki N."/>
            <person name="Fauchery L."/>
            <person name="Kohler A."/>
            <person name="Kuo A."/>
            <person name="Labutti K."/>
            <person name="Pangilinan J."/>
            <person name="Lipzen A."/>
            <person name="Riley R."/>
            <person name="Andreopoulos W."/>
            <person name="He G."/>
            <person name="Johnson J."/>
            <person name="Barry K.W."/>
            <person name="Grigoriev I.V."/>
            <person name="Nagy L."/>
            <person name="Hibbett D."/>
            <person name="Henrissat B."/>
            <person name="Matheny P.B."/>
            <person name="Labbe J."/>
            <person name="Martin F."/>
        </authorList>
    </citation>
    <scope>NUCLEOTIDE SEQUENCE</scope>
    <source>
        <strain evidence="1">HHB10654</strain>
    </source>
</reference>
<keyword evidence="2" id="KW-1185">Reference proteome</keyword>
<gene>
    <name evidence="1" type="ORF">BV25DRAFT_957383</name>
</gene>